<reference evidence="1 2" key="2">
    <citation type="journal article" date="2022" name="Mol. Ecol. Resour.">
        <title>The genomes of chicory, endive, great burdock and yacon provide insights into Asteraceae paleo-polyploidization history and plant inulin production.</title>
        <authorList>
            <person name="Fan W."/>
            <person name="Wang S."/>
            <person name="Wang H."/>
            <person name="Wang A."/>
            <person name="Jiang F."/>
            <person name="Liu H."/>
            <person name="Zhao H."/>
            <person name="Xu D."/>
            <person name="Zhang Y."/>
        </authorList>
    </citation>
    <scope>NUCLEOTIDE SEQUENCE [LARGE SCALE GENOMIC DNA]</scope>
    <source>
        <strain evidence="2">cv. Yunnan</strain>
        <tissue evidence="1">Leaves</tissue>
    </source>
</reference>
<organism evidence="1 2">
    <name type="scientific">Smallanthus sonchifolius</name>
    <dbReference type="NCBI Taxonomy" id="185202"/>
    <lineage>
        <taxon>Eukaryota</taxon>
        <taxon>Viridiplantae</taxon>
        <taxon>Streptophyta</taxon>
        <taxon>Embryophyta</taxon>
        <taxon>Tracheophyta</taxon>
        <taxon>Spermatophyta</taxon>
        <taxon>Magnoliopsida</taxon>
        <taxon>eudicotyledons</taxon>
        <taxon>Gunneridae</taxon>
        <taxon>Pentapetalae</taxon>
        <taxon>asterids</taxon>
        <taxon>campanulids</taxon>
        <taxon>Asterales</taxon>
        <taxon>Asteraceae</taxon>
        <taxon>Asteroideae</taxon>
        <taxon>Heliantheae alliance</taxon>
        <taxon>Millerieae</taxon>
        <taxon>Smallanthus</taxon>
    </lineage>
</organism>
<keyword evidence="2" id="KW-1185">Reference proteome</keyword>
<proteinExistence type="predicted"/>
<accession>A0ACB9JFH2</accession>
<evidence type="ECO:0000313" key="2">
    <source>
        <dbReference type="Proteomes" id="UP001056120"/>
    </source>
</evidence>
<reference evidence="2" key="1">
    <citation type="journal article" date="2022" name="Mol. Ecol. Resour.">
        <title>The genomes of chicory, endive, great burdock and yacon provide insights into Asteraceae palaeo-polyploidization history and plant inulin production.</title>
        <authorList>
            <person name="Fan W."/>
            <person name="Wang S."/>
            <person name="Wang H."/>
            <person name="Wang A."/>
            <person name="Jiang F."/>
            <person name="Liu H."/>
            <person name="Zhao H."/>
            <person name="Xu D."/>
            <person name="Zhang Y."/>
        </authorList>
    </citation>
    <scope>NUCLEOTIDE SEQUENCE [LARGE SCALE GENOMIC DNA]</scope>
    <source>
        <strain evidence="2">cv. Yunnan</strain>
    </source>
</reference>
<sequence length="125" mass="13883">MFYKSNFSSLLHKINNRVVFGPHIIQEGQIWTSFNPRGLASTSTRGGSNISDPVENFTRHHRAWVNPFHYTKLPSAHNLSTSSVQSTSSSLNLSPPIRSTPSSHPWCLHSSIGGSMILQGPEIER</sequence>
<comment type="caution">
    <text evidence="1">The sequence shown here is derived from an EMBL/GenBank/DDBJ whole genome shotgun (WGS) entry which is preliminary data.</text>
</comment>
<dbReference type="Proteomes" id="UP001056120">
    <property type="component" value="Linkage Group LG04"/>
</dbReference>
<evidence type="ECO:0000313" key="1">
    <source>
        <dbReference type="EMBL" id="KAI3818416.1"/>
    </source>
</evidence>
<gene>
    <name evidence="1" type="ORF">L1987_12222</name>
</gene>
<name>A0ACB9JFH2_9ASTR</name>
<protein>
    <submittedName>
        <fullName evidence="1">Uncharacterized protein</fullName>
    </submittedName>
</protein>
<dbReference type="EMBL" id="CM042021">
    <property type="protein sequence ID" value="KAI3818416.1"/>
    <property type="molecule type" value="Genomic_DNA"/>
</dbReference>